<evidence type="ECO:0000256" key="4">
    <source>
        <dbReference type="ARBA" id="ARBA00022729"/>
    </source>
</evidence>
<organism evidence="6 8">
    <name type="scientific">Phytophthora infestans</name>
    <name type="common">Potato late blight agent</name>
    <name type="synonym">Botrytis infestans</name>
    <dbReference type="NCBI Taxonomy" id="4787"/>
    <lineage>
        <taxon>Eukaryota</taxon>
        <taxon>Sar</taxon>
        <taxon>Stramenopiles</taxon>
        <taxon>Oomycota</taxon>
        <taxon>Peronosporomycetes</taxon>
        <taxon>Peronosporales</taxon>
        <taxon>Peronosporaceae</taxon>
        <taxon>Phytophthora</taxon>
    </lineage>
</organism>
<evidence type="ECO:0000256" key="5">
    <source>
        <dbReference type="RuleBase" id="RU367124"/>
    </source>
</evidence>
<protein>
    <recommendedName>
        <fullName evidence="5">RxLR effector protein</fullName>
    </recommendedName>
</protein>
<keyword evidence="4 5" id="KW-0732">Signal</keyword>
<gene>
    <name evidence="6" type="ORF">GN244_ATG10648</name>
    <name evidence="7" type="ORF">GN958_ATG18665</name>
</gene>
<keyword evidence="8" id="KW-1185">Reference proteome</keyword>
<dbReference type="InterPro" id="IPR031825">
    <property type="entry name" value="RXLR"/>
</dbReference>
<evidence type="ECO:0000256" key="3">
    <source>
        <dbReference type="ARBA" id="ARBA00022525"/>
    </source>
</evidence>
<comment type="caution">
    <text evidence="6">The sequence shown here is derived from an EMBL/GenBank/DDBJ whole genome shotgun (WGS) entry which is preliminary data.</text>
</comment>
<feature type="chain" id="PRO_5044948269" description="RxLR effector protein" evidence="5">
    <location>
        <begin position="18"/>
        <end position="170"/>
    </location>
</feature>
<dbReference type="EMBL" id="WSZM01000243">
    <property type="protein sequence ID" value="KAF4037267.1"/>
    <property type="molecule type" value="Genomic_DNA"/>
</dbReference>
<evidence type="ECO:0000256" key="1">
    <source>
        <dbReference type="ARBA" id="ARBA00004613"/>
    </source>
</evidence>
<dbReference type="Proteomes" id="UP000704712">
    <property type="component" value="Unassembled WGS sequence"/>
</dbReference>
<evidence type="ECO:0000313" key="6">
    <source>
        <dbReference type="EMBL" id="KAF4037267.1"/>
    </source>
</evidence>
<comment type="domain">
    <text evidence="5">The RxLR-dEER motif acts to carry the protein into the host cell cytoplasm through binding to cell surface phosphatidylinositol-3-phosphate.</text>
</comment>
<proteinExistence type="inferred from homology"/>
<accession>A0A833WCK1</accession>
<dbReference type="EMBL" id="JAACNO010002599">
    <property type="protein sequence ID" value="KAF4132151.1"/>
    <property type="molecule type" value="Genomic_DNA"/>
</dbReference>
<feature type="signal peptide" evidence="5">
    <location>
        <begin position="1"/>
        <end position="17"/>
    </location>
</feature>
<reference evidence="6" key="1">
    <citation type="submission" date="2020-04" db="EMBL/GenBank/DDBJ databases">
        <title>Hybrid Assembly of Korean Phytophthora infestans isolates.</title>
        <authorList>
            <person name="Prokchorchik M."/>
            <person name="Lee Y."/>
            <person name="Seo J."/>
            <person name="Cho J.-H."/>
            <person name="Park Y.-E."/>
            <person name="Jang D.-C."/>
            <person name="Im J.-S."/>
            <person name="Choi J.-G."/>
            <person name="Park H.-J."/>
            <person name="Lee G.-B."/>
            <person name="Lee Y.-G."/>
            <person name="Hong S.-Y."/>
            <person name="Cho K."/>
            <person name="Sohn K.H."/>
        </authorList>
    </citation>
    <scope>NUCLEOTIDE SEQUENCE</scope>
    <source>
        <strain evidence="6">KR_1_A1</strain>
        <strain evidence="7">KR_2_A2</strain>
    </source>
</reference>
<dbReference type="Pfam" id="PF16810">
    <property type="entry name" value="RXLR"/>
    <property type="match status" value="1"/>
</dbReference>
<sequence>MQAYHLLLVCMYISCSAYTNASTAEDPNPNTYAEFSRMSHAAKDNGESNRALRTHNPDREERMMSLASLENWHAKLMGMTFEQVNSLFTKGKFNPPTGMTVDQATDWTWSKTIAFFERMKKDNTTPESLKETLNIAQKEATMSAKALRKDPDYLMYNAFKTFWDNKSPGV</sequence>
<dbReference type="AlphaFoldDB" id="A0A833WCK1"/>
<evidence type="ECO:0000313" key="8">
    <source>
        <dbReference type="Proteomes" id="UP000602510"/>
    </source>
</evidence>
<name>A0A833WCK1_PHYIN</name>
<comment type="similarity">
    <text evidence="2 5">Belongs to the RxLR effector family.</text>
</comment>
<evidence type="ECO:0000313" key="7">
    <source>
        <dbReference type="EMBL" id="KAF4132151.1"/>
    </source>
</evidence>
<dbReference type="Proteomes" id="UP000602510">
    <property type="component" value="Unassembled WGS sequence"/>
</dbReference>
<evidence type="ECO:0000256" key="2">
    <source>
        <dbReference type="ARBA" id="ARBA00010400"/>
    </source>
</evidence>
<comment type="function">
    <text evidence="5">Effector that suppresses plant defense responses during pathogen infection.</text>
</comment>
<keyword evidence="3 5" id="KW-0964">Secreted</keyword>
<comment type="subcellular location">
    <subcellularLocation>
        <location evidence="1 5">Secreted</location>
    </subcellularLocation>
</comment>